<feature type="domain" description="DUF6589" evidence="2">
    <location>
        <begin position="367"/>
        <end position="482"/>
    </location>
</feature>
<keyword evidence="4" id="KW-1185">Reference proteome</keyword>
<evidence type="ECO:0000259" key="2">
    <source>
        <dbReference type="Pfam" id="PF20231"/>
    </source>
</evidence>
<organism evidence="3 4">
    <name type="scientific">Tilletia laevis</name>
    <dbReference type="NCBI Taxonomy" id="157183"/>
    <lineage>
        <taxon>Eukaryota</taxon>
        <taxon>Fungi</taxon>
        <taxon>Dikarya</taxon>
        <taxon>Basidiomycota</taxon>
        <taxon>Ustilaginomycotina</taxon>
        <taxon>Exobasidiomycetes</taxon>
        <taxon>Tilletiales</taxon>
        <taxon>Tilletiaceae</taxon>
        <taxon>Tilletia</taxon>
    </lineage>
</organism>
<sequence length="508" mass="55911">MSNQERRQAKLRDILQYIRQQNLSFQEFVVGVIGSQDPDVRLSSTKWLDSHASTDASKYGPTVILSTMSKAVRSRATPDHVHGYNCALAELSTSCFLQELEAAAADKRLKVPASMNDKQGHNLEDAIAGGFGEIETVYQTLMPSTMALFSVLAGRVPHQPQEESPSPKVGQSTPDSLLSTNAMENGDQVDSMEVDEEDVTEAEIHMDKKDMCVITALSCLLGARSTRINRFQMIFGTLFAMLRVPKLALRVMNMCEICVSYSTAARAMESISSSATDKAHQLMEVHQNRVAFFFDNVNISVKHVVPRLTTSNASIALTSRTLFSLPPECKVILQSDVDALSGINRDLAGIHLLLKNVSPGENINDNDTVSTGDSKDIIHRAAVLHIGRSLLQFLRVDQSRRKTLMASLRRRVAKHVWNKLEPSTTVVVPLKLVNVNEGTVEGTKSVLEQTIAELNLRAGVTSPLLVGGDLLTVMNVNAARYAARWELDKQKQLTNIYAVAVVNILPLY</sequence>
<protein>
    <recommendedName>
        <fullName evidence="2">DUF6589 domain-containing protein</fullName>
    </recommendedName>
</protein>
<comment type="caution">
    <text evidence="3">The sequence shown here is derived from an EMBL/GenBank/DDBJ whole genome shotgun (WGS) entry which is preliminary data.</text>
</comment>
<evidence type="ECO:0000313" key="4">
    <source>
        <dbReference type="Proteomes" id="UP000836404"/>
    </source>
</evidence>
<dbReference type="AlphaFoldDB" id="A0A9N8QNM5"/>
<feature type="region of interest" description="Disordered" evidence="1">
    <location>
        <begin position="156"/>
        <end position="194"/>
    </location>
</feature>
<dbReference type="Pfam" id="PF20231">
    <property type="entry name" value="DUF6589"/>
    <property type="match status" value="1"/>
</dbReference>
<dbReference type="Proteomes" id="UP000836404">
    <property type="component" value="Unassembled WGS sequence"/>
</dbReference>
<evidence type="ECO:0000256" key="1">
    <source>
        <dbReference type="SAM" id="MobiDB-lite"/>
    </source>
</evidence>
<feature type="compositionally biased region" description="Polar residues" evidence="1">
    <location>
        <begin position="169"/>
        <end position="183"/>
    </location>
</feature>
<dbReference type="OrthoDB" id="4743193at2759"/>
<evidence type="ECO:0000313" key="3">
    <source>
        <dbReference type="EMBL" id="CAD6962826.1"/>
    </source>
</evidence>
<reference evidence="3 4" key="1">
    <citation type="submission" date="2020-10" db="EMBL/GenBank/DDBJ databases">
        <authorList>
            <person name="Sedaghatjoo S."/>
        </authorList>
    </citation>
    <scope>NUCLEOTIDE SEQUENCE [LARGE SCALE GENOMIC DNA]</scope>
    <source>
        <strain evidence="3 4">LLFL</strain>
    </source>
</reference>
<proteinExistence type="predicted"/>
<gene>
    <name evidence="3" type="ORF">JKILLFL_G3121</name>
</gene>
<dbReference type="EMBL" id="CAJHJF010007361">
    <property type="protein sequence ID" value="CAD6962826.1"/>
    <property type="molecule type" value="Genomic_DNA"/>
</dbReference>
<accession>A0A9N8QNM5</accession>
<name>A0A9N8QNM5_9BASI</name>
<dbReference type="InterPro" id="IPR046496">
    <property type="entry name" value="DUF6589"/>
</dbReference>